<evidence type="ECO:0000256" key="7">
    <source>
        <dbReference type="ARBA" id="ARBA00022741"/>
    </source>
</evidence>
<evidence type="ECO:0008006" key="20">
    <source>
        <dbReference type="Google" id="ProtNLM"/>
    </source>
</evidence>
<evidence type="ECO:0000259" key="16">
    <source>
        <dbReference type="PROSITE" id="PS50011"/>
    </source>
</evidence>
<dbReference type="PROSITE" id="PS50011">
    <property type="entry name" value="PROTEIN_KINASE_DOM"/>
    <property type="match status" value="1"/>
</dbReference>
<keyword evidence="3" id="KW-0808">Transferase</keyword>
<dbReference type="AlphaFoldDB" id="A0A9R1BK78"/>
<dbReference type="Gene3D" id="3.30.200.20">
    <property type="entry name" value="Phosphorylase Kinase, domain 1"/>
    <property type="match status" value="1"/>
</dbReference>
<evidence type="ECO:0000256" key="14">
    <source>
        <dbReference type="SAM" id="Phobius"/>
    </source>
</evidence>
<evidence type="ECO:0000256" key="10">
    <source>
        <dbReference type="ARBA" id="ARBA00022989"/>
    </source>
</evidence>
<evidence type="ECO:0000259" key="17">
    <source>
        <dbReference type="PROSITE" id="PS51473"/>
    </source>
</evidence>
<proteinExistence type="predicted"/>
<dbReference type="SMART" id="SM00220">
    <property type="entry name" value="S_TKc"/>
    <property type="match status" value="1"/>
</dbReference>
<keyword evidence="2" id="KW-0723">Serine/threonine-protein kinase</keyword>
<dbReference type="InterPro" id="IPR017441">
    <property type="entry name" value="Protein_kinase_ATP_BS"/>
</dbReference>
<evidence type="ECO:0000256" key="15">
    <source>
        <dbReference type="SAM" id="SignalP"/>
    </source>
</evidence>
<dbReference type="FunFam" id="1.10.510.10:FF:000129">
    <property type="entry name" value="cysteine-rich receptor-like protein kinase 10"/>
    <property type="match status" value="1"/>
</dbReference>
<evidence type="ECO:0000256" key="5">
    <source>
        <dbReference type="ARBA" id="ARBA00022729"/>
    </source>
</evidence>
<keyword evidence="8" id="KW-0418">Kinase</keyword>
<dbReference type="EMBL" id="LT934123">
    <property type="protein sequence ID" value="VAI71641.1"/>
    <property type="molecule type" value="Genomic_DNA"/>
</dbReference>
<dbReference type="GO" id="GO:0006950">
    <property type="term" value="P:response to stress"/>
    <property type="evidence" value="ECO:0007669"/>
    <property type="project" value="UniProtKB-ARBA"/>
</dbReference>
<protein>
    <recommendedName>
        <fullName evidence="20">Cysteine-rich receptor-like protein kinase</fullName>
    </recommendedName>
</protein>
<dbReference type="PROSITE" id="PS00107">
    <property type="entry name" value="PROTEIN_KINASE_ATP"/>
    <property type="match status" value="1"/>
</dbReference>
<evidence type="ECO:0000256" key="9">
    <source>
        <dbReference type="ARBA" id="ARBA00022840"/>
    </source>
</evidence>
<dbReference type="InterPro" id="IPR002902">
    <property type="entry name" value="GNK2"/>
</dbReference>
<keyword evidence="10 14" id="KW-1133">Transmembrane helix</keyword>
<feature type="domain" description="Protein kinase" evidence="16">
    <location>
        <begin position="336"/>
        <end position="612"/>
    </location>
</feature>
<dbReference type="SUPFAM" id="SSF56112">
    <property type="entry name" value="Protein kinase-like (PK-like)"/>
    <property type="match status" value="1"/>
</dbReference>
<dbReference type="Gramene" id="TRITD7Av1G051030.1">
    <property type="protein sequence ID" value="TRITD7Av1G051030.1"/>
    <property type="gene ID" value="TRITD7Av1G051030"/>
</dbReference>
<dbReference type="OMA" id="WGARCRI"/>
<evidence type="ECO:0000313" key="18">
    <source>
        <dbReference type="EMBL" id="VAI71641.1"/>
    </source>
</evidence>
<dbReference type="PANTHER" id="PTHR27002">
    <property type="entry name" value="RECEPTOR-LIKE SERINE/THREONINE-PROTEIN KINASE SD1-8"/>
    <property type="match status" value="1"/>
</dbReference>
<dbReference type="GO" id="GO:0005886">
    <property type="term" value="C:plasma membrane"/>
    <property type="evidence" value="ECO:0007669"/>
    <property type="project" value="TreeGrafter"/>
</dbReference>
<dbReference type="InterPro" id="IPR000719">
    <property type="entry name" value="Prot_kinase_dom"/>
</dbReference>
<feature type="domain" description="Gnk2-homologous" evidence="17">
    <location>
        <begin position="137"/>
        <end position="253"/>
    </location>
</feature>
<dbReference type="InterPro" id="IPR038408">
    <property type="entry name" value="GNK2_sf"/>
</dbReference>
<dbReference type="CDD" id="cd14066">
    <property type="entry name" value="STKc_IRAK"/>
    <property type="match status" value="1"/>
</dbReference>
<keyword evidence="7 13" id="KW-0547">Nucleotide-binding</keyword>
<keyword evidence="12" id="KW-0325">Glycoprotein</keyword>
<comment type="subcellular location">
    <subcellularLocation>
        <location evidence="1">Membrane</location>
        <topology evidence="1">Single-pass membrane protein</topology>
    </subcellularLocation>
</comment>
<dbReference type="InterPro" id="IPR008271">
    <property type="entry name" value="Ser/Thr_kinase_AS"/>
</dbReference>
<evidence type="ECO:0000256" key="11">
    <source>
        <dbReference type="ARBA" id="ARBA00023136"/>
    </source>
</evidence>
<dbReference type="Pfam" id="PF07714">
    <property type="entry name" value="PK_Tyr_Ser-Thr"/>
    <property type="match status" value="1"/>
</dbReference>
<dbReference type="Pfam" id="PF01657">
    <property type="entry name" value="Stress-antifung"/>
    <property type="match status" value="2"/>
</dbReference>
<dbReference type="InterPro" id="IPR001245">
    <property type="entry name" value="Ser-Thr/Tyr_kinase_cat_dom"/>
</dbReference>
<evidence type="ECO:0000256" key="12">
    <source>
        <dbReference type="ARBA" id="ARBA00023180"/>
    </source>
</evidence>
<feature type="domain" description="Gnk2-homologous" evidence="17">
    <location>
        <begin position="23"/>
        <end position="129"/>
    </location>
</feature>
<sequence>MHGGGRTLVTVLILALFAPPADASPWQVCGNSGTYTTDSAYQASLNRMADTLPDNASSLPTLFATGAMGAGPNQTVYALALCRGDFDASFGCLVCLKSGFKDGQVLCDSDMDVTMFYDNCHVRYSNRNFLASTNNSQQHAFFSSSPSLASSVAARFKTFVTKLLNATADYAVVANSTRKFATGEMDVDRDYFGGQFDKISSLAQCTPDLTSAQCRACLAAAMSGMPRLVFPSNRTGARVVGERCGLRFDVFPFYDGKPMVRLQVGGPGGKTKATLAVVIVLAILGGLVVVTLIGLFFWRKKRSQRKASLFVNVDDMESFESIFISLSTLQSATSNFDEKNKLGEGGFGAVYKGALPNGQEVAVKKLCQISKQGVGQMKNELALIAKLQHKNLVRLVGVCLEGGEHLLVYEYMPNRSLDIFLFDPESGKQLDWGARCRILNGIARGLQYLHEHSQLKIVHRDLKASNILLDADMKPKISDFGLAKIFTDDETRKVTSRAIGTLGYMSPEYAMRGHYSTKLDVFSFGVLVLEMVTGQRNNFAVNSERFQDLFCLVWKHWVEGTIAEIADPSLGRHYPRGEVLKCINIGLLCVQQKPTDRPSMSSIVVMLGSDTVSLEAPYRPAYVLDRSRSYSETTELIIEQMSSETHSSITELAPR</sequence>
<name>A0A9R1BK78_TRITD</name>
<accession>A0A9R1BK78</accession>
<keyword evidence="4 14" id="KW-0812">Transmembrane</keyword>
<dbReference type="GO" id="GO:0005524">
    <property type="term" value="F:ATP binding"/>
    <property type="evidence" value="ECO:0007669"/>
    <property type="project" value="UniProtKB-UniRule"/>
</dbReference>
<keyword evidence="9 13" id="KW-0067">ATP-binding</keyword>
<reference evidence="18 19" key="1">
    <citation type="submission" date="2017-09" db="EMBL/GenBank/DDBJ databases">
        <authorList>
            <consortium name="International Durum Wheat Genome Sequencing Consortium (IDWGSC)"/>
            <person name="Milanesi L."/>
        </authorList>
    </citation>
    <scope>NUCLEOTIDE SEQUENCE [LARGE SCALE GENOMIC DNA]</scope>
    <source>
        <strain evidence="19">cv. Svevo</strain>
    </source>
</reference>
<dbReference type="CDD" id="cd23509">
    <property type="entry name" value="Gnk2-like"/>
    <property type="match status" value="2"/>
</dbReference>
<dbReference type="FunFam" id="3.30.200.20:FF:000142">
    <property type="entry name" value="Cysteine-rich receptor-like protein kinase 10"/>
    <property type="match status" value="1"/>
</dbReference>
<evidence type="ECO:0000256" key="2">
    <source>
        <dbReference type="ARBA" id="ARBA00022527"/>
    </source>
</evidence>
<evidence type="ECO:0000256" key="4">
    <source>
        <dbReference type="ARBA" id="ARBA00022692"/>
    </source>
</evidence>
<dbReference type="PANTHER" id="PTHR27002:SF803">
    <property type="entry name" value="OS07G0628900 PROTEIN"/>
    <property type="match status" value="1"/>
</dbReference>
<feature type="signal peptide" evidence="15">
    <location>
        <begin position="1"/>
        <end position="23"/>
    </location>
</feature>
<evidence type="ECO:0000256" key="1">
    <source>
        <dbReference type="ARBA" id="ARBA00004167"/>
    </source>
</evidence>
<dbReference type="GO" id="GO:0004674">
    <property type="term" value="F:protein serine/threonine kinase activity"/>
    <property type="evidence" value="ECO:0007669"/>
    <property type="project" value="UniProtKB-KW"/>
</dbReference>
<feature type="chain" id="PRO_5040504550" description="Cysteine-rich receptor-like protein kinase" evidence="15">
    <location>
        <begin position="24"/>
        <end position="655"/>
    </location>
</feature>
<keyword evidence="19" id="KW-1185">Reference proteome</keyword>
<evidence type="ECO:0000256" key="8">
    <source>
        <dbReference type="ARBA" id="ARBA00022777"/>
    </source>
</evidence>
<gene>
    <name evidence="18" type="ORF">TRITD_7Av1G051030</name>
</gene>
<dbReference type="Gene3D" id="1.10.510.10">
    <property type="entry name" value="Transferase(Phosphotransferase) domain 1"/>
    <property type="match status" value="1"/>
</dbReference>
<organism evidence="18 19">
    <name type="scientific">Triticum turgidum subsp. durum</name>
    <name type="common">Durum wheat</name>
    <name type="synonym">Triticum durum</name>
    <dbReference type="NCBI Taxonomy" id="4567"/>
    <lineage>
        <taxon>Eukaryota</taxon>
        <taxon>Viridiplantae</taxon>
        <taxon>Streptophyta</taxon>
        <taxon>Embryophyta</taxon>
        <taxon>Tracheophyta</taxon>
        <taxon>Spermatophyta</taxon>
        <taxon>Magnoliopsida</taxon>
        <taxon>Liliopsida</taxon>
        <taxon>Poales</taxon>
        <taxon>Poaceae</taxon>
        <taxon>BOP clade</taxon>
        <taxon>Pooideae</taxon>
        <taxon>Triticodae</taxon>
        <taxon>Triticeae</taxon>
        <taxon>Triticinae</taxon>
        <taxon>Triticum</taxon>
    </lineage>
</organism>
<dbReference type="Proteomes" id="UP000324705">
    <property type="component" value="Chromosome 7A"/>
</dbReference>
<evidence type="ECO:0000256" key="6">
    <source>
        <dbReference type="ARBA" id="ARBA00022737"/>
    </source>
</evidence>
<evidence type="ECO:0000256" key="3">
    <source>
        <dbReference type="ARBA" id="ARBA00022679"/>
    </source>
</evidence>
<dbReference type="PROSITE" id="PS51473">
    <property type="entry name" value="GNK2"/>
    <property type="match status" value="2"/>
</dbReference>
<dbReference type="PROSITE" id="PS00108">
    <property type="entry name" value="PROTEIN_KINASE_ST"/>
    <property type="match status" value="1"/>
</dbReference>
<keyword evidence="11 14" id="KW-0472">Membrane</keyword>
<evidence type="ECO:0000313" key="19">
    <source>
        <dbReference type="Proteomes" id="UP000324705"/>
    </source>
</evidence>
<evidence type="ECO:0000256" key="13">
    <source>
        <dbReference type="PROSITE-ProRule" id="PRU10141"/>
    </source>
</evidence>
<feature type="binding site" evidence="13">
    <location>
        <position position="365"/>
    </location>
    <ligand>
        <name>ATP</name>
        <dbReference type="ChEBI" id="CHEBI:30616"/>
    </ligand>
</feature>
<dbReference type="InterPro" id="IPR011009">
    <property type="entry name" value="Kinase-like_dom_sf"/>
</dbReference>
<dbReference type="Gene3D" id="3.30.430.20">
    <property type="entry name" value="Gnk2 domain, C-X8-C-X2-C motif"/>
    <property type="match status" value="2"/>
</dbReference>
<keyword evidence="6" id="KW-0677">Repeat</keyword>
<feature type="transmembrane region" description="Helical" evidence="14">
    <location>
        <begin position="275"/>
        <end position="298"/>
    </location>
</feature>
<keyword evidence="5 15" id="KW-0732">Signal</keyword>